<accession>A0A5S9NHJ4</accession>
<keyword evidence="3" id="KW-1185">Reference proteome</keyword>
<evidence type="ECO:0000313" key="4">
    <source>
        <dbReference type="Proteomes" id="UP000439591"/>
    </source>
</evidence>
<gene>
    <name evidence="1" type="ORF">IHBHHGIJ_01907</name>
    <name evidence="2" type="ORF">KFEGEMFD_01509</name>
</gene>
<dbReference type="Proteomes" id="UP000435877">
    <property type="component" value="Unassembled WGS sequence"/>
</dbReference>
<proteinExistence type="predicted"/>
<sequence length="65" mass="7753">MILIMKSEFENLQHNDDFSYDVDSNSNKQVLKIYCDDALIAKKIKLKKSIRYFGVRNYQDFLTQD</sequence>
<reference evidence="3 4" key="1">
    <citation type="submission" date="2019-11" db="EMBL/GenBank/DDBJ databases">
        <authorList>
            <person name="Holert J."/>
        </authorList>
    </citation>
    <scope>NUCLEOTIDE SEQUENCE [LARGE SCALE GENOMIC DNA]</scope>
    <source>
        <strain evidence="2">BC3_2A</strain>
        <strain evidence="1">SB11_1A</strain>
    </source>
</reference>
<dbReference type="AlphaFoldDB" id="A0A5S9NHJ4"/>
<dbReference type="Proteomes" id="UP000439591">
    <property type="component" value="Unassembled WGS sequence"/>
</dbReference>
<name>A0A5S9NHJ4_9GAMM</name>
<dbReference type="EMBL" id="CACSIM010000002">
    <property type="protein sequence ID" value="CAA0097184.1"/>
    <property type="molecule type" value="Genomic_DNA"/>
</dbReference>
<dbReference type="EMBL" id="CACSIK010000001">
    <property type="protein sequence ID" value="CAA0089991.1"/>
    <property type="molecule type" value="Genomic_DNA"/>
</dbReference>
<organism evidence="1 3">
    <name type="scientific">Zhongshania aliphaticivorans</name>
    <dbReference type="NCBI Taxonomy" id="1470434"/>
    <lineage>
        <taxon>Bacteria</taxon>
        <taxon>Pseudomonadati</taxon>
        <taxon>Pseudomonadota</taxon>
        <taxon>Gammaproteobacteria</taxon>
        <taxon>Cellvibrionales</taxon>
        <taxon>Spongiibacteraceae</taxon>
        <taxon>Zhongshania</taxon>
    </lineage>
</organism>
<evidence type="ECO:0000313" key="2">
    <source>
        <dbReference type="EMBL" id="CAA0097184.1"/>
    </source>
</evidence>
<protein>
    <submittedName>
        <fullName evidence="1">Uncharacterized protein</fullName>
    </submittedName>
</protein>
<evidence type="ECO:0000313" key="1">
    <source>
        <dbReference type="EMBL" id="CAA0089991.1"/>
    </source>
</evidence>
<evidence type="ECO:0000313" key="3">
    <source>
        <dbReference type="Proteomes" id="UP000435877"/>
    </source>
</evidence>